<dbReference type="PATRIC" id="fig|66712.6.peg.1760"/>
<sequence length="110" mass="11876">MNREDKAIGWHLNLAIRVNPPLADDNELLDLIERLARQHTAASISPDHKTITIASTVYSPDVMTAIVGAVPAVLVALEQGGYDGRVVHVDAMDEQAFMAKQSELTDPSAS</sequence>
<evidence type="ECO:0000313" key="1">
    <source>
        <dbReference type="EMBL" id="CEP27286.1"/>
    </source>
</evidence>
<dbReference type="AlphaFoldDB" id="A0A068VVM4"/>
<reference evidence="1" key="1">
    <citation type="submission" date="2014-08" db="EMBL/GenBank/DDBJ databases">
        <authorList>
            <person name="Falentin Helene"/>
        </authorList>
    </citation>
    <scope>NUCLEOTIDE SEQUENCE</scope>
</reference>
<organism evidence="1">
    <name type="scientific">Propionibacterium freudenreichii subsp. freudenreichii</name>
    <dbReference type="NCBI Taxonomy" id="66712"/>
    <lineage>
        <taxon>Bacteria</taxon>
        <taxon>Bacillati</taxon>
        <taxon>Actinomycetota</taxon>
        <taxon>Actinomycetes</taxon>
        <taxon>Propionibacteriales</taxon>
        <taxon>Propionibacteriaceae</taxon>
        <taxon>Propionibacterium</taxon>
    </lineage>
</organism>
<dbReference type="RefSeq" id="WP_013161672.1">
    <property type="nucleotide sequence ID" value="NZ_CP010341.1"/>
</dbReference>
<name>A0A068VVM4_PROFF</name>
<gene>
    <name evidence="1" type="ORF">PFCIRM138_00715</name>
</gene>
<dbReference type="EMBL" id="LM676434">
    <property type="protein sequence ID" value="CEP27286.1"/>
    <property type="molecule type" value="Genomic_DNA"/>
</dbReference>
<protein>
    <submittedName>
        <fullName evidence="1">Uncharacterized protein</fullName>
    </submittedName>
</protein>
<proteinExistence type="predicted"/>
<dbReference type="KEGG" id="pfre:RM25_1729"/>
<accession>A0A068VVM4</accession>